<evidence type="ECO:0000313" key="2">
    <source>
        <dbReference type="Proteomes" id="UP001233999"/>
    </source>
</evidence>
<comment type="caution">
    <text evidence="1">The sequence shown here is derived from an EMBL/GenBank/DDBJ whole genome shotgun (WGS) entry which is preliminary data.</text>
</comment>
<proteinExistence type="predicted"/>
<feature type="non-terminal residue" evidence="1">
    <location>
        <position position="1"/>
    </location>
</feature>
<dbReference type="AlphaFoldDB" id="A0AAD7ZK63"/>
<feature type="non-terminal residue" evidence="1">
    <location>
        <position position="56"/>
    </location>
</feature>
<reference evidence="1" key="2">
    <citation type="submission" date="2023-05" db="EMBL/GenBank/DDBJ databases">
        <authorList>
            <person name="Fouks B."/>
        </authorList>
    </citation>
    <scope>NUCLEOTIDE SEQUENCE</scope>
    <source>
        <strain evidence="1">Stay&amp;Tobe</strain>
        <tissue evidence="1">Testes</tissue>
    </source>
</reference>
<sequence>VGAADVVDVVLVVGAGTLFQRSVTRNEKNGFTFPNQRCNIMFVLYLHVDLQFKYFL</sequence>
<protein>
    <submittedName>
        <fullName evidence="1">Uncharacterized protein</fullName>
    </submittedName>
</protein>
<dbReference type="Proteomes" id="UP001233999">
    <property type="component" value="Unassembled WGS sequence"/>
</dbReference>
<reference evidence="1" key="1">
    <citation type="journal article" date="2023" name="IScience">
        <title>Live-bearing cockroach genome reveals convergent evolutionary mechanisms linked to viviparity in insects and beyond.</title>
        <authorList>
            <person name="Fouks B."/>
            <person name="Harrison M.C."/>
            <person name="Mikhailova A.A."/>
            <person name="Marchal E."/>
            <person name="English S."/>
            <person name="Carruthers M."/>
            <person name="Jennings E.C."/>
            <person name="Chiamaka E.L."/>
            <person name="Frigard R.A."/>
            <person name="Pippel M."/>
            <person name="Attardo G.M."/>
            <person name="Benoit J.B."/>
            <person name="Bornberg-Bauer E."/>
            <person name="Tobe S.S."/>
        </authorList>
    </citation>
    <scope>NUCLEOTIDE SEQUENCE</scope>
    <source>
        <strain evidence="1">Stay&amp;Tobe</strain>
    </source>
</reference>
<accession>A0AAD7ZK63</accession>
<evidence type="ECO:0000313" key="1">
    <source>
        <dbReference type="EMBL" id="KAJ9581901.1"/>
    </source>
</evidence>
<gene>
    <name evidence="1" type="ORF">L9F63_003760</name>
</gene>
<name>A0AAD7ZK63_DIPPU</name>
<organism evidence="1 2">
    <name type="scientific">Diploptera punctata</name>
    <name type="common">Pacific beetle cockroach</name>
    <dbReference type="NCBI Taxonomy" id="6984"/>
    <lineage>
        <taxon>Eukaryota</taxon>
        <taxon>Metazoa</taxon>
        <taxon>Ecdysozoa</taxon>
        <taxon>Arthropoda</taxon>
        <taxon>Hexapoda</taxon>
        <taxon>Insecta</taxon>
        <taxon>Pterygota</taxon>
        <taxon>Neoptera</taxon>
        <taxon>Polyneoptera</taxon>
        <taxon>Dictyoptera</taxon>
        <taxon>Blattodea</taxon>
        <taxon>Blaberoidea</taxon>
        <taxon>Blaberidae</taxon>
        <taxon>Diplopterinae</taxon>
        <taxon>Diploptera</taxon>
    </lineage>
</organism>
<dbReference type="EMBL" id="JASPKZ010007836">
    <property type="protein sequence ID" value="KAJ9581901.1"/>
    <property type="molecule type" value="Genomic_DNA"/>
</dbReference>
<keyword evidence="2" id="KW-1185">Reference proteome</keyword>